<dbReference type="SUPFAM" id="SSF49562">
    <property type="entry name" value="C2 domain (Calcium/lipid-binding domain, CaLB)"/>
    <property type="match status" value="1"/>
</dbReference>
<name>A0A8C4ZHV5_GADMO</name>
<sequence>LTSVNHVNRFELTEEEKKKKVIRLPVQRSVETGLAVDFRARFTRQPSRDLDAEEPTLIFPGVKLASDRLFNGFLDGLGPAQLAGRQTLATPAMGDIQIGMVYRKERLDVEVIRARGLVGKQGTKNNVPAPYVKVYLVDNGKCVLKRRTRLARKSPDPLYQQQLQFEDTPEGKVLQIIVWGDYGRMDHKSFMGAAQILLDDLDLSQMVIGWFKLFPPTSLIDPALAPLTNSETEGAKK</sequence>
<dbReference type="Proteomes" id="UP000694546">
    <property type="component" value="Chromosome 22"/>
</dbReference>
<protein>
    <recommendedName>
        <fullName evidence="3">C2 domain-containing protein</fullName>
    </recommendedName>
</protein>
<dbReference type="InterPro" id="IPR035892">
    <property type="entry name" value="C2_domain_sf"/>
</dbReference>
<feature type="domain" description="C2" evidence="3">
    <location>
        <begin position="92"/>
        <end position="211"/>
    </location>
</feature>
<dbReference type="GO" id="GO:0048791">
    <property type="term" value="P:calcium ion-regulated exocytosis of neurotransmitter"/>
    <property type="evidence" value="ECO:0007669"/>
    <property type="project" value="TreeGrafter"/>
</dbReference>
<dbReference type="Ensembl" id="ENSGMOT00000014403.2">
    <property type="protein sequence ID" value="ENSGMOP00000014040.2"/>
    <property type="gene ID" value="ENSGMOG00000013111.2"/>
</dbReference>
<dbReference type="GO" id="GO:0044325">
    <property type="term" value="F:transmembrane transporter binding"/>
    <property type="evidence" value="ECO:0007669"/>
    <property type="project" value="TreeGrafter"/>
</dbReference>
<dbReference type="InterPro" id="IPR000008">
    <property type="entry name" value="C2_dom"/>
</dbReference>
<keyword evidence="5" id="KW-1185">Reference proteome</keyword>
<evidence type="ECO:0000313" key="5">
    <source>
        <dbReference type="Proteomes" id="UP000694546"/>
    </source>
</evidence>
<dbReference type="GO" id="GO:0042734">
    <property type="term" value="C:presynaptic membrane"/>
    <property type="evidence" value="ECO:0007669"/>
    <property type="project" value="TreeGrafter"/>
</dbReference>
<reference evidence="4" key="1">
    <citation type="submission" date="2025-08" db="UniProtKB">
        <authorList>
            <consortium name="Ensembl"/>
        </authorList>
    </citation>
    <scope>IDENTIFICATION</scope>
</reference>
<dbReference type="GO" id="GO:0050806">
    <property type="term" value="P:positive regulation of synaptic transmission"/>
    <property type="evidence" value="ECO:0007669"/>
    <property type="project" value="TreeGrafter"/>
</dbReference>
<dbReference type="GO" id="GO:2000300">
    <property type="term" value="P:regulation of synaptic vesicle exocytosis"/>
    <property type="evidence" value="ECO:0007669"/>
    <property type="project" value="TreeGrafter"/>
</dbReference>
<dbReference type="GO" id="GO:0048167">
    <property type="term" value="P:regulation of synaptic plasticity"/>
    <property type="evidence" value="ECO:0007669"/>
    <property type="project" value="TreeGrafter"/>
</dbReference>
<dbReference type="InterPro" id="IPR039032">
    <property type="entry name" value="Rim-like"/>
</dbReference>
<dbReference type="CDD" id="cd04028">
    <property type="entry name" value="C2B_RIM1alpha"/>
    <property type="match status" value="1"/>
</dbReference>
<keyword evidence="1" id="KW-0770">Synapse</keyword>
<dbReference type="AlphaFoldDB" id="A0A8C4ZHV5"/>
<dbReference type="PROSITE" id="PS50004">
    <property type="entry name" value="C2"/>
    <property type="match status" value="1"/>
</dbReference>
<dbReference type="Gene3D" id="2.60.40.150">
    <property type="entry name" value="C2 domain"/>
    <property type="match status" value="1"/>
</dbReference>
<dbReference type="PANTHER" id="PTHR12157">
    <property type="entry name" value="REGULATING SYNAPTIC MEMBRANE EXOCYTOSIS PROTEIN"/>
    <property type="match status" value="1"/>
</dbReference>
<dbReference type="GO" id="GO:0031267">
    <property type="term" value="F:small GTPase binding"/>
    <property type="evidence" value="ECO:0007669"/>
    <property type="project" value="InterPro"/>
</dbReference>
<dbReference type="SMART" id="SM00239">
    <property type="entry name" value="C2"/>
    <property type="match status" value="1"/>
</dbReference>
<evidence type="ECO:0000313" key="4">
    <source>
        <dbReference type="Ensembl" id="ENSGMOP00000014040.2"/>
    </source>
</evidence>
<dbReference type="GO" id="GO:0042391">
    <property type="term" value="P:regulation of membrane potential"/>
    <property type="evidence" value="ECO:0007669"/>
    <property type="project" value="TreeGrafter"/>
</dbReference>
<comment type="subcellular location">
    <subcellularLocation>
        <location evidence="2">Synapse</location>
    </subcellularLocation>
</comment>
<dbReference type="OMA" id="KETEENC"/>
<reference evidence="4" key="2">
    <citation type="submission" date="2025-09" db="UniProtKB">
        <authorList>
            <consortium name="Ensembl"/>
        </authorList>
    </citation>
    <scope>IDENTIFICATION</scope>
</reference>
<dbReference type="PANTHER" id="PTHR12157:SF15">
    <property type="entry name" value="REGULATING SYNAPTIC MEMBRANE EXOCYTOSIS PROTEIN 2"/>
    <property type="match status" value="1"/>
</dbReference>
<evidence type="ECO:0000256" key="2">
    <source>
        <dbReference type="ARBA" id="ARBA00034103"/>
    </source>
</evidence>
<accession>A0A8C4ZHV5</accession>
<dbReference type="GO" id="GO:0048788">
    <property type="term" value="C:cytoskeleton of presynaptic active zone"/>
    <property type="evidence" value="ECO:0007669"/>
    <property type="project" value="TreeGrafter"/>
</dbReference>
<organism evidence="4 5">
    <name type="scientific">Gadus morhua</name>
    <name type="common">Atlantic cod</name>
    <dbReference type="NCBI Taxonomy" id="8049"/>
    <lineage>
        <taxon>Eukaryota</taxon>
        <taxon>Metazoa</taxon>
        <taxon>Chordata</taxon>
        <taxon>Craniata</taxon>
        <taxon>Vertebrata</taxon>
        <taxon>Euteleostomi</taxon>
        <taxon>Actinopterygii</taxon>
        <taxon>Neopterygii</taxon>
        <taxon>Teleostei</taxon>
        <taxon>Neoteleostei</taxon>
        <taxon>Acanthomorphata</taxon>
        <taxon>Zeiogadaria</taxon>
        <taxon>Gadariae</taxon>
        <taxon>Gadiformes</taxon>
        <taxon>Gadoidei</taxon>
        <taxon>Gadidae</taxon>
        <taxon>Gadus</taxon>
    </lineage>
</organism>
<evidence type="ECO:0000259" key="3">
    <source>
        <dbReference type="PROSITE" id="PS50004"/>
    </source>
</evidence>
<dbReference type="Pfam" id="PF00168">
    <property type="entry name" value="C2"/>
    <property type="match status" value="1"/>
</dbReference>
<dbReference type="GeneTree" id="ENSGT00940000167426"/>
<evidence type="ECO:0000256" key="1">
    <source>
        <dbReference type="ARBA" id="ARBA00023018"/>
    </source>
</evidence>
<proteinExistence type="predicted"/>